<dbReference type="EMBL" id="ML143389">
    <property type="protein sequence ID" value="TBU34353.1"/>
    <property type="molecule type" value="Genomic_DNA"/>
</dbReference>
<accession>A0A4V2K1W6</accession>
<comment type="similarity">
    <text evidence="2">Belongs to the cytochrome P450 family.</text>
</comment>
<dbReference type="GO" id="GO:0004497">
    <property type="term" value="F:monooxygenase activity"/>
    <property type="evidence" value="ECO:0007669"/>
    <property type="project" value="InterPro"/>
</dbReference>
<evidence type="ECO:0000256" key="2">
    <source>
        <dbReference type="ARBA" id="ARBA00010617"/>
    </source>
</evidence>
<dbReference type="SUPFAM" id="SSF48264">
    <property type="entry name" value="Cytochrome P450"/>
    <property type="match status" value="1"/>
</dbReference>
<gene>
    <name evidence="6" type="ORF">BD311DRAFT_351968</name>
</gene>
<dbReference type="GO" id="GO:0005506">
    <property type="term" value="F:iron ion binding"/>
    <property type="evidence" value="ECO:0007669"/>
    <property type="project" value="InterPro"/>
</dbReference>
<dbReference type="Proteomes" id="UP000292957">
    <property type="component" value="Unassembled WGS sequence"/>
</dbReference>
<name>A0A4V2K1W6_9APHY</name>
<dbReference type="AlphaFoldDB" id="A0A4V2K1W6"/>
<keyword evidence="5" id="KW-0408">Iron</keyword>
<dbReference type="OrthoDB" id="2690604at2759"/>
<dbReference type="Gene3D" id="1.10.630.10">
    <property type="entry name" value="Cytochrome P450"/>
    <property type="match status" value="1"/>
</dbReference>
<organism evidence="6">
    <name type="scientific">Dichomitus squalens</name>
    <dbReference type="NCBI Taxonomy" id="114155"/>
    <lineage>
        <taxon>Eukaryota</taxon>
        <taxon>Fungi</taxon>
        <taxon>Dikarya</taxon>
        <taxon>Basidiomycota</taxon>
        <taxon>Agaricomycotina</taxon>
        <taxon>Agaricomycetes</taxon>
        <taxon>Polyporales</taxon>
        <taxon>Polyporaceae</taxon>
        <taxon>Dichomitus</taxon>
    </lineage>
</organism>
<reference evidence="6" key="1">
    <citation type="submission" date="2019-01" db="EMBL/GenBank/DDBJ databases">
        <title>Draft genome sequences of three monokaryotic isolates of the white-rot basidiomycete fungus Dichomitus squalens.</title>
        <authorList>
            <consortium name="DOE Joint Genome Institute"/>
            <person name="Lopez S.C."/>
            <person name="Andreopoulos B."/>
            <person name="Pangilinan J."/>
            <person name="Lipzen A."/>
            <person name="Riley R."/>
            <person name="Ahrendt S."/>
            <person name="Ng V."/>
            <person name="Barry K."/>
            <person name="Daum C."/>
            <person name="Grigoriev I.V."/>
            <person name="Hilden K.S."/>
            <person name="Makela M.R."/>
            <person name="de Vries R.P."/>
        </authorList>
    </citation>
    <scope>NUCLEOTIDE SEQUENCE [LARGE SCALE GENOMIC DNA]</scope>
    <source>
        <strain evidence="6">OM18370.1</strain>
    </source>
</reference>
<comment type="cofactor">
    <cofactor evidence="1">
        <name>heme</name>
        <dbReference type="ChEBI" id="CHEBI:30413"/>
    </cofactor>
</comment>
<dbReference type="GO" id="GO:0016705">
    <property type="term" value="F:oxidoreductase activity, acting on paired donors, with incorporation or reduction of molecular oxygen"/>
    <property type="evidence" value="ECO:0007669"/>
    <property type="project" value="InterPro"/>
</dbReference>
<dbReference type="PANTHER" id="PTHR46206">
    <property type="entry name" value="CYTOCHROME P450"/>
    <property type="match status" value="1"/>
</dbReference>
<sequence length="144" mass="16506">MASPRQLLTRWRGSVAYSGNQPGAMASRAVCVHLVSRCSRPLKQRRPRPLVTLKRMAMKDITLIDGTYISKGTLLAATAHPMHHNEARQCGHVRSLPLRRDARKRRRLRRREKHRCVSTSVDYISFGHGKHAWYVNPRLKSSCN</sequence>
<evidence type="ECO:0000256" key="5">
    <source>
        <dbReference type="ARBA" id="ARBA00023004"/>
    </source>
</evidence>
<evidence type="ECO:0000256" key="4">
    <source>
        <dbReference type="ARBA" id="ARBA00023002"/>
    </source>
</evidence>
<proteinExistence type="inferred from homology"/>
<evidence type="ECO:0000256" key="3">
    <source>
        <dbReference type="ARBA" id="ARBA00022723"/>
    </source>
</evidence>
<keyword evidence="4" id="KW-0560">Oxidoreductase</keyword>
<protein>
    <submittedName>
        <fullName evidence="6">Uncharacterized protein</fullName>
    </submittedName>
</protein>
<keyword evidence="3" id="KW-0479">Metal-binding</keyword>
<evidence type="ECO:0000313" key="6">
    <source>
        <dbReference type="EMBL" id="TBU34353.1"/>
    </source>
</evidence>
<evidence type="ECO:0000256" key="1">
    <source>
        <dbReference type="ARBA" id="ARBA00001971"/>
    </source>
</evidence>
<dbReference type="GO" id="GO:0020037">
    <property type="term" value="F:heme binding"/>
    <property type="evidence" value="ECO:0007669"/>
    <property type="project" value="InterPro"/>
</dbReference>
<dbReference type="InterPro" id="IPR036396">
    <property type="entry name" value="Cyt_P450_sf"/>
</dbReference>